<name>E4T5Q2_PALPW</name>
<evidence type="ECO:0000313" key="2">
    <source>
        <dbReference type="Proteomes" id="UP000008718"/>
    </source>
</evidence>
<proteinExistence type="predicted"/>
<dbReference type="EMBL" id="CP002345">
    <property type="protein sequence ID" value="ADQ80046.1"/>
    <property type="molecule type" value="Genomic_DNA"/>
</dbReference>
<dbReference type="STRING" id="694427.Palpr_1907"/>
<protein>
    <recommendedName>
        <fullName evidence="3">Polyketide cyclase/dehydrase</fullName>
    </recommendedName>
</protein>
<dbReference type="Proteomes" id="UP000008718">
    <property type="component" value="Chromosome"/>
</dbReference>
<accession>E4T5Q2</accession>
<dbReference type="RefSeq" id="WP_013445415.1">
    <property type="nucleotide sequence ID" value="NC_014734.1"/>
</dbReference>
<dbReference type="InterPro" id="IPR023393">
    <property type="entry name" value="START-like_dom_sf"/>
</dbReference>
<gene>
    <name evidence="1" type="ordered locus">Palpr_1907</name>
</gene>
<organism evidence="1 2">
    <name type="scientific">Paludibacter propionicigenes (strain DSM 17365 / JCM 13257 / WB4)</name>
    <dbReference type="NCBI Taxonomy" id="694427"/>
    <lineage>
        <taxon>Bacteria</taxon>
        <taxon>Pseudomonadati</taxon>
        <taxon>Bacteroidota</taxon>
        <taxon>Bacteroidia</taxon>
        <taxon>Bacteroidales</taxon>
        <taxon>Paludibacteraceae</taxon>
        <taxon>Paludibacter</taxon>
    </lineage>
</organism>
<dbReference type="HOGENOM" id="CLU_124440_0_0_10"/>
<sequence length="138" mass="15607">MTTYESDIKTISSNEEVVFGILSDLNNLKKIQEQNPPTDKVKDLEFDTDSCKFVVEGFGKIGFKIIEREPNKTIKFESENAPVNVNVWIQLKQIEENKTAMKLTVKADLPAMIKMMVDKKLKEGVNMVADLLAKGLNK</sequence>
<dbReference type="eggNOG" id="COG3427">
    <property type="taxonomic scope" value="Bacteria"/>
</dbReference>
<dbReference type="AlphaFoldDB" id="E4T5Q2"/>
<evidence type="ECO:0000313" key="1">
    <source>
        <dbReference type="EMBL" id="ADQ80046.1"/>
    </source>
</evidence>
<keyword evidence="2" id="KW-1185">Reference proteome</keyword>
<reference key="1">
    <citation type="submission" date="2010-11" db="EMBL/GenBank/DDBJ databases">
        <title>The complete genome of Paludibacter propionicigenes DSM 17365.</title>
        <authorList>
            <consortium name="US DOE Joint Genome Institute (JGI-PGF)"/>
            <person name="Lucas S."/>
            <person name="Copeland A."/>
            <person name="Lapidus A."/>
            <person name="Bruce D."/>
            <person name="Goodwin L."/>
            <person name="Pitluck S."/>
            <person name="Kyrpides N."/>
            <person name="Mavromatis K."/>
            <person name="Ivanova N."/>
            <person name="Munk A.C."/>
            <person name="Brettin T."/>
            <person name="Detter J.C."/>
            <person name="Han C."/>
            <person name="Tapia R."/>
            <person name="Land M."/>
            <person name="Hauser L."/>
            <person name="Markowitz V."/>
            <person name="Cheng J.-F."/>
            <person name="Hugenholtz P."/>
            <person name="Woyke T."/>
            <person name="Wu D."/>
            <person name="Gronow S."/>
            <person name="Wellnitz S."/>
            <person name="Brambilla E."/>
            <person name="Klenk H.-P."/>
            <person name="Eisen J.A."/>
        </authorList>
    </citation>
    <scope>NUCLEOTIDE SEQUENCE</scope>
    <source>
        <strain>WB4</strain>
    </source>
</reference>
<evidence type="ECO:0008006" key="3">
    <source>
        <dbReference type="Google" id="ProtNLM"/>
    </source>
</evidence>
<reference evidence="1 2" key="2">
    <citation type="journal article" date="2011" name="Stand. Genomic Sci.">
        <title>Complete genome sequence of Paludibacter propionicigenes type strain (WB4).</title>
        <authorList>
            <person name="Gronow S."/>
            <person name="Munk C."/>
            <person name="Lapidus A."/>
            <person name="Nolan M."/>
            <person name="Lucas S."/>
            <person name="Hammon N."/>
            <person name="Deshpande S."/>
            <person name="Cheng J.F."/>
            <person name="Tapia R."/>
            <person name="Han C."/>
            <person name="Goodwin L."/>
            <person name="Pitluck S."/>
            <person name="Liolios K."/>
            <person name="Ivanova N."/>
            <person name="Mavromatis K."/>
            <person name="Mikhailova N."/>
            <person name="Pati A."/>
            <person name="Chen A."/>
            <person name="Palaniappan K."/>
            <person name="Land M."/>
            <person name="Hauser L."/>
            <person name="Chang Y.J."/>
            <person name="Jeffries C.D."/>
            <person name="Brambilla E."/>
            <person name="Rohde M."/>
            <person name="Goker M."/>
            <person name="Detter J.C."/>
            <person name="Woyke T."/>
            <person name="Bristow J."/>
            <person name="Eisen J.A."/>
            <person name="Markowitz V."/>
            <person name="Hugenholtz P."/>
            <person name="Kyrpides N.C."/>
            <person name="Klenk H.P."/>
        </authorList>
    </citation>
    <scope>NUCLEOTIDE SEQUENCE [LARGE SCALE GENOMIC DNA]</scope>
    <source>
        <strain evidence="2">DSM 17365 / JCM 13257 / WB4</strain>
    </source>
</reference>
<dbReference type="OrthoDB" id="1011799at2"/>
<dbReference type="SUPFAM" id="SSF55961">
    <property type="entry name" value="Bet v1-like"/>
    <property type="match status" value="1"/>
</dbReference>
<dbReference type="KEGG" id="ppn:Palpr_1907"/>
<dbReference type="Gene3D" id="3.30.530.20">
    <property type="match status" value="1"/>
</dbReference>